<dbReference type="EMBL" id="BLXT01004973">
    <property type="protein sequence ID" value="GFO18672.1"/>
    <property type="molecule type" value="Genomic_DNA"/>
</dbReference>
<sequence length="102" mass="11883">MHQLGKRRHICGRRFFAQKSMNIYGTDLKYLDNAIDQQQRLDPADETSKTKAWYKATAKILVSDPEERLGQILHEKGQKILIPLASASKQSYKHWIPTWSTR</sequence>
<name>A0AAV4BHC8_9GAST</name>
<evidence type="ECO:0000313" key="2">
    <source>
        <dbReference type="Proteomes" id="UP000735302"/>
    </source>
</evidence>
<protein>
    <submittedName>
        <fullName evidence="1">Uncharacterized protein</fullName>
    </submittedName>
</protein>
<gene>
    <name evidence="1" type="ORF">PoB_004517700</name>
</gene>
<keyword evidence="2" id="KW-1185">Reference proteome</keyword>
<accession>A0AAV4BHC8</accession>
<organism evidence="1 2">
    <name type="scientific">Plakobranchus ocellatus</name>
    <dbReference type="NCBI Taxonomy" id="259542"/>
    <lineage>
        <taxon>Eukaryota</taxon>
        <taxon>Metazoa</taxon>
        <taxon>Spiralia</taxon>
        <taxon>Lophotrochozoa</taxon>
        <taxon>Mollusca</taxon>
        <taxon>Gastropoda</taxon>
        <taxon>Heterobranchia</taxon>
        <taxon>Euthyneura</taxon>
        <taxon>Panpulmonata</taxon>
        <taxon>Sacoglossa</taxon>
        <taxon>Placobranchoidea</taxon>
        <taxon>Plakobranchidae</taxon>
        <taxon>Plakobranchus</taxon>
    </lineage>
</organism>
<evidence type="ECO:0000313" key="1">
    <source>
        <dbReference type="EMBL" id="GFO18672.1"/>
    </source>
</evidence>
<dbReference type="Proteomes" id="UP000735302">
    <property type="component" value="Unassembled WGS sequence"/>
</dbReference>
<proteinExistence type="predicted"/>
<comment type="caution">
    <text evidence="1">The sequence shown here is derived from an EMBL/GenBank/DDBJ whole genome shotgun (WGS) entry which is preliminary data.</text>
</comment>
<reference evidence="1 2" key="1">
    <citation type="journal article" date="2021" name="Elife">
        <title>Chloroplast acquisition without the gene transfer in kleptoplastic sea slugs, Plakobranchus ocellatus.</title>
        <authorList>
            <person name="Maeda T."/>
            <person name="Takahashi S."/>
            <person name="Yoshida T."/>
            <person name="Shimamura S."/>
            <person name="Takaki Y."/>
            <person name="Nagai Y."/>
            <person name="Toyoda A."/>
            <person name="Suzuki Y."/>
            <person name="Arimoto A."/>
            <person name="Ishii H."/>
            <person name="Satoh N."/>
            <person name="Nishiyama T."/>
            <person name="Hasebe M."/>
            <person name="Maruyama T."/>
            <person name="Minagawa J."/>
            <person name="Obokata J."/>
            <person name="Shigenobu S."/>
        </authorList>
    </citation>
    <scope>NUCLEOTIDE SEQUENCE [LARGE SCALE GENOMIC DNA]</scope>
</reference>
<dbReference type="AlphaFoldDB" id="A0AAV4BHC8"/>